<dbReference type="AlphaFoldDB" id="A7F229"/>
<dbReference type="KEGG" id="ssl:SS1G_11650"/>
<dbReference type="GeneID" id="5483791"/>
<evidence type="ECO:0000313" key="2">
    <source>
        <dbReference type="Proteomes" id="UP000001312"/>
    </source>
</evidence>
<organism evidence="1 2">
    <name type="scientific">Sclerotinia sclerotiorum (strain ATCC 18683 / 1980 / Ss-1)</name>
    <name type="common">White mold</name>
    <name type="synonym">Whetzelinia sclerotiorum</name>
    <dbReference type="NCBI Taxonomy" id="665079"/>
    <lineage>
        <taxon>Eukaryota</taxon>
        <taxon>Fungi</taxon>
        <taxon>Dikarya</taxon>
        <taxon>Ascomycota</taxon>
        <taxon>Pezizomycotina</taxon>
        <taxon>Leotiomycetes</taxon>
        <taxon>Helotiales</taxon>
        <taxon>Sclerotiniaceae</taxon>
        <taxon>Sclerotinia</taxon>
    </lineage>
</organism>
<protein>
    <submittedName>
        <fullName evidence="1">Uncharacterized protein</fullName>
    </submittedName>
</protein>
<dbReference type="InParanoid" id="A7F229"/>
<dbReference type="EMBL" id="CH476638">
    <property type="protein sequence ID" value="EDN95771.1"/>
    <property type="molecule type" value="Genomic_DNA"/>
</dbReference>
<keyword evidence="2" id="KW-1185">Reference proteome</keyword>
<proteinExistence type="predicted"/>
<name>A7F229_SCLS1</name>
<dbReference type="Proteomes" id="UP000001312">
    <property type="component" value="Unassembled WGS sequence"/>
</dbReference>
<sequence length="99" mass="11026">MGFFRQMVDFVGDAGVDGKDVDGTQVRVLEGLWRARRELAVGRRYLRFFRFIGHLSKAWDSLLNENGIKMLINVGKSGFMGAYLGLESLTIVSATIPGE</sequence>
<dbReference type="RefSeq" id="XP_001587657.1">
    <property type="nucleotide sequence ID" value="XM_001587607.1"/>
</dbReference>
<evidence type="ECO:0000313" key="1">
    <source>
        <dbReference type="EMBL" id="EDN95771.1"/>
    </source>
</evidence>
<gene>
    <name evidence="1" type="ORF">SS1G_11650</name>
</gene>
<reference evidence="2" key="1">
    <citation type="journal article" date="2011" name="PLoS Genet.">
        <title>Genomic analysis of the necrotrophic fungal pathogens Sclerotinia sclerotiorum and Botrytis cinerea.</title>
        <authorList>
            <person name="Amselem J."/>
            <person name="Cuomo C.A."/>
            <person name="van Kan J.A."/>
            <person name="Viaud M."/>
            <person name="Benito E.P."/>
            <person name="Couloux A."/>
            <person name="Coutinho P.M."/>
            <person name="de Vries R.P."/>
            <person name="Dyer P.S."/>
            <person name="Fillinger S."/>
            <person name="Fournier E."/>
            <person name="Gout L."/>
            <person name="Hahn M."/>
            <person name="Kohn L."/>
            <person name="Lapalu N."/>
            <person name="Plummer K.M."/>
            <person name="Pradier J.M."/>
            <person name="Quevillon E."/>
            <person name="Sharon A."/>
            <person name="Simon A."/>
            <person name="ten Have A."/>
            <person name="Tudzynski B."/>
            <person name="Tudzynski P."/>
            <person name="Wincker P."/>
            <person name="Andrew M."/>
            <person name="Anthouard V."/>
            <person name="Beever R.E."/>
            <person name="Beffa R."/>
            <person name="Benoit I."/>
            <person name="Bouzid O."/>
            <person name="Brault B."/>
            <person name="Chen Z."/>
            <person name="Choquer M."/>
            <person name="Collemare J."/>
            <person name="Cotton P."/>
            <person name="Danchin E.G."/>
            <person name="Da Silva C."/>
            <person name="Gautier A."/>
            <person name="Giraud C."/>
            <person name="Giraud T."/>
            <person name="Gonzalez C."/>
            <person name="Grossetete S."/>
            <person name="Guldener U."/>
            <person name="Henrissat B."/>
            <person name="Howlett B.J."/>
            <person name="Kodira C."/>
            <person name="Kretschmer M."/>
            <person name="Lappartient A."/>
            <person name="Leroch M."/>
            <person name="Levis C."/>
            <person name="Mauceli E."/>
            <person name="Neuveglise C."/>
            <person name="Oeser B."/>
            <person name="Pearson M."/>
            <person name="Poulain J."/>
            <person name="Poussereau N."/>
            <person name="Quesneville H."/>
            <person name="Rascle C."/>
            <person name="Schumacher J."/>
            <person name="Segurens B."/>
            <person name="Sexton A."/>
            <person name="Silva E."/>
            <person name="Sirven C."/>
            <person name="Soanes D.M."/>
            <person name="Talbot N.J."/>
            <person name="Templeton M."/>
            <person name="Yandava C."/>
            <person name="Yarden O."/>
            <person name="Zeng Q."/>
            <person name="Rollins J.A."/>
            <person name="Lebrun M.H."/>
            <person name="Dickman M."/>
        </authorList>
    </citation>
    <scope>NUCLEOTIDE SEQUENCE [LARGE SCALE GENOMIC DNA]</scope>
    <source>
        <strain evidence="2">ATCC 18683 / 1980 / Ss-1</strain>
    </source>
</reference>
<accession>A7F229</accession>